<sequence length="506" mass="52748">MSPTPRSIPRLVVAGTASGVGKTTATVAIARALRARGLRVALFKCGPDYLDPTYHARAIAATSHNLDGWMMGQEAVLSTFAAEAAGADVALIEGVMGLFDGASPTGEEGSTAEIAKWLGAPVVLVVDASGMARSLAALVQGFARFDPGLSVAAVVCNQVGSRGHLDLLRQAQRSPPVLGGLPRDEAHSFPERHLGLRTADEAALPEGRFEHWGAQAEAWIALDALLEIARGAKELPETATVAAVATGAAEAAAAGAPAGGACAGARPRARLGIAFDEAFHFYYADNLRRLEAAGAEIVRFSPLRDARLPDVDGLYLGGGYPEAHAEGLAGNAALRAEIRAFADRGGPIYAECGGLMYLTEAIRTLEGRAHPMVGLVPAEAVMCEKLQALGYVEVETQARTILGAAGLRFRGHQFRYSELRAAPASAPPPLPPAPASAPPAPASAAAPLPIEHAYSIRRRRGGQVAREGYATRNVLASYVHAHWASNPLVPEGLVASAAAHREERAR</sequence>
<dbReference type="CDD" id="cd03130">
    <property type="entry name" value="GATase1_CobB"/>
    <property type="match status" value="1"/>
</dbReference>
<evidence type="ECO:0000256" key="4">
    <source>
        <dbReference type="ARBA" id="ARBA00022741"/>
    </source>
</evidence>
<evidence type="ECO:0000256" key="2">
    <source>
        <dbReference type="ARBA" id="ARBA00022573"/>
    </source>
</evidence>
<comment type="cofactor">
    <cofactor evidence="1 8">
        <name>Mg(2+)</name>
        <dbReference type="ChEBI" id="CHEBI:18420"/>
    </cofactor>
</comment>
<dbReference type="InterPro" id="IPR029062">
    <property type="entry name" value="Class_I_gatase-like"/>
</dbReference>
<dbReference type="GO" id="GO:0009236">
    <property type="term" value="P:cobalamin biosynthetic process"/>
    <property type="evidence" value="ECO:0007669"/>
    <property type="project" value="UniProtKB-UniRule"/>
</dbReference>
<protein>
    <recommendedName>
        <fullName evidence="8">Cobyrinate a,c-diamide synthase</fullName>
        <ecNumber evidence="8">6.3.5.11</ecNumber>
    </recommendedName>
    <alternativeName>
        <fullName evidence="8">Cobyrinic acid a,c-diamide synthetase</fullName>
    </alternativeName>
</protein>
<dbReference type="Pfam" id="PF07685">
    <property type="entry name" value="GATase_3"/>
    <property type="match status" value="1"/>
</dbReference>
<comment type="domain">
    <text evidence="8">Comprises of two domains. The C-terminal domain contains the binding site for glutamine and catalyzes the hydrolysis of this substrate to glutamate and ammonia. The N-terminal domain is anticipated to bind ATP and cobyrinate and catalyzes the ultimate synthesis of the diamide product. The ammonia produced via the glutaminase domain is probably translocated to the adjacent domain via a molecular tunnel, where it reacts with an activated intermediate.</text>
</comment>
<evidence type="ECO:0000256" key="6">
    <source>
        <dbReference type="ARBA" id="ARBA00022842"/>
    </source>
</evidence>
<evidence type="ECO:0000256" key="3">
    <source>
        <dbReference type="ARBA" id="ARBA00022598"/>
    </source>
</evidence>
<dbReference type="RefSeq" id="WP_129344559.1">
    <property type="nucleotide sequence ID" value="NZ_CP012670.1"/>
</dbReference>
<dbReference type="Gene3D" id="3.40.50.300">
    <property type="entry name" value="P-loop containing nucleotide triphosphate hydrolases"/>
    <property type="match status" value="2"/>
</dbReference>
<feature type="active site" description="Nucleophile" evidence="8">
    <location>
        <position position="352"/>
    </location>
</feature>
<feature type="domain" description="CobB/CobQ-like glutamine amidotransferase" evidence="11">
    <location>
        <begin position="272"/>
        <end position="423"/>
    </location>
</feature>
<comment type="miscellaneous">
    <text evidence="8">The a and c carboxylates of cobyrinate are activated for nucleophilic attack via formation of a phosphorylated intermediate by ATP. CbiA catalyzes first the amidation of the c-carboxylate, and then that of the a-carboxylate.</text>
</comment>
<dbReference type="InterPro" id="IPR004484">
    <property type="entry name" value="CbiA/CobB_synth"/>
</dbReference>
<dbReference type="InterPro" id="IPR027417">
    <property type="entry name" value="P-loop_NTPase"/>
</dbReference>
<dbReference type="PROSITE" id="PS51274">
    <property type="entry name" value="GATASE_COBBQ"/>
    <property type="match status" value="1"/>
</dbReference>
<evidence type="ECO:0000259" key="10">
    <source>
        <dbReference type="Pfam" id="PF01656"/>
    </source>
</evidence>
<keyword evidence="3 8" id="KW-0436">Ligase</keyword>
<reference evidence="12 13" key="1">
    <citation type="submission" date="2015-09" db="EMBL/GenBank/DDBJ databases">
        <title>Sorangium comparison.</title>
        <authorList>
            <person name="Zaburannyi N."/>
            <person name="Bunk B."/>
            <person name="Overmann J."/>
            <person name="Mueller R."/>
        </authorList>
    </citation>
    <scope>NUCLEOTIDE SEQUENCE [LARGE SCALE GENOMIC DNA]</scope>
    <source>
        <strain evidence="12 13">So ceGT47</strain>
    </source>
</reference>
<comment type="pathway">
    <text evidence="8">Cofactor biosynthesis; adenosylcobalamin biosynthesis; cob(II)yrinate a,c-diamide from sirohydrochlorin (anaerobic route): step 10/10.</text>
</comment>
<dbReference type="OrthoDB" id="9764035at2"/>
<dbReference type="GO" id="GO:0005524">
    <property type="term" value="F:ATP binding"/>
    <property type="evidence" value="ECO:0007669"/>
    <property type="project" value="UniProtKB-UniRule"/>
</dbReference>
<dbReference type="Proteomes" id="UP000295781">
    <property type="component" value="Chromosome"/>
</dbReference>
<evidence type="ECO:0000256" key="7">
    <source>
        <dbReference type="ARBA" id="ARBA00022962"/>
    </source>
</evidence>
<evidence type="ECO:0000256" key="1">
    <source>
        <dbReference type="ARBA" id="ARBA00001946"/>
    </source>
</evidence>
<dbReference type="GO" id="GO:0042242">
    <property type="term" value="F:cobyrinic acid a,c-diamide synthase activity"/>
    <property type="evidence" value="ECO:0007669"/>
    <property type="project" value="UniProtKB-UniRule"/>
</dbReference>
<keyword evidence="7 8" id="KW-0315">Glutamine amidotransferase</keyword>
<dbReference type="SUPFAM" id="SSF52540">
    <property type="entry name" value="P-loop containing nucleoside triphosphate hydrolases"/>
    <property type="match status" value="1"/>
</dbReference>
<comment type="catalytic activity">
    <reaction evidence="8">
        <text>cob(II)yrinate + 2 L-glutamine + 2 ATP + 2 H2O = cob(II)yrinate a,c diamide + 2 L-glutamate + 2 ADP + 2 phosphate + 2 H(+)</text>
        <dbReference type="Rhea" id="RHEA:26289"/>
        <dbReference type="ChEBI" id="CHEBI:15377"/>
        <dbReference type="ChEBI" id="CHEBI:15378"/>
        <dbReference type="ChEBI" id="CHEBI:29985"/>
        <dbReference type="ChEBI" id="CHEBI:30616"/>
        <dbReference type="ChEBI" id="CHEBI:43474"/>
        <dbReference type="ChEBI" id="CHEBI:58359"/>
        <dbReference type="ChEBI" id="CHEBI:58537"/>
        <dbReference type="ChEBI" id="CHEBI:58894"/>
        <dbReference type="ChEBI" id="CHEBI:456216"/>
        <dbReference type="EC" id="6.3.5.11"/>
    </reaction>
</comment>
<dbReference type="Gene3D" id="3.40.50.880">
    <property type="match status" value="1"/>
</dbReference>
<dbReference type="PANTHER" id="PTHR43873:SF1">
    <property type="entry name" value="COBYRINATE A,C-DIAMIDE SYNTHASE"/>
    <property type="match status" value="1"/>
</dbReference>
<dbReference type="CDD" id="cd05388">
    <property type="entry name" value="CobB_N"/>
    <property type="match status" value="1"/>
</dbReference>
<feature type="compositionally biased region" description="Pro residues" evidence="9">
    <location>
        <begin position="425"/>
        <end position="441"/>
    </location>
</feature>
<accession>A0A4P2PT73</accession>
<dbReference type="NCBIfam" id="TIGR00379">
    <property type="entry name" value="cobB"/>
    <property type="match status" value="1"/>
</dbReference>
<evidence type="ECO:0000313" key="12">
    <source>
        <dbReference type="EMBL" id="AUX19819.1"/>
    </source>
</evidence>
<dbReference type="HAMAP" id="MF_00027">
    <property type="entry name" value="CobB_CbiA"/>
    <property type="match status" value="1"/>
</dbReference>
<comment type="function">
    <text evidence="8">Catalyzes the ATP-dependent amidation of the two carboxylate groups at positions a and c of cobyrinate, using either L-glutamine or ammonia as the nitrogen source.</text>
</comment>
<dbReference type="UniPathway" id="UPA00148">
    <property type="reaction ID" value="UER00231"/>
</dbReference>
<evidence type="ECO:0000313" key="13">
    <source>
        <dbReference type="Proteomes" id="UP000295781"/>
    </source>
</evidence>
<feature type="region of interest" description="Disordered" evidence="9">
    <location>
        <begin position="423"/>
        <end position="444"/>
    </location>
</feature>
<gene>
    <name evidence="8 12" type="primary">cbiA</name>
    <name evidence="12" type="ORF">SOCEGT47_002720</name>
</gene>
<feature type="domain" description="CobQ/CobB/MinD/ParA nucleotide binding" evidence="10">
    <location>
        <begin position="11"/>
        <end position="192"/>
    </location>
</feature>
<dbReference type="SUPFAM" id="SSF52317">
    <property type="entry name" value="Class I glutamine amidotransferase-like"/>
    <property type="match status" value="1"/>
</dbReference>
<evidence type="ECO:0000256" key="5">
    <source>
        <dbReference type="ARBA" id="ARBA00022840"/>
    </source>
</evidence>
<evidence type="ECO:0000256" key="8">
    <source>
        <dbReference type="HAMAP-Rule" id="MF_00027"/>
    </source>
</evidence>
<keyword evidence="6 8" id="KW-0460">Magnesium</keyword>
<dbReference type="PANTHER" id="PTHR43873">
    <property type="entry name" value="COBYRINATE A,C-DIAMIDE SYNTHASE"/>
    <property type="match status" value="1"/>
</dbReference>
<keyword evidence="4 8" id="KW-0547">Nucleotide-binding</keyword>
<feature type="site" description="Increases nucleophilicity of active site Cys" evidence="8">
    <location>
        <position position="480"/>
    </location>
</feature>
<dbReference type="InterPro" id="IPR002586">
    <property type="entry name" value="CobQ/CobB/MinD/ParA_Nub-bd_dom"/>
</dbReference>
<keyword evidence="5 8" id="KW-0067">ATP-binding</keyword>
<dbReference type="NCBIfam" id="NF002204">
    <property type="entry name" value="PRK01077.1"/>
    <property type="match status" value="1"/>
</dbReference>
<dbReference type="EMBL" id="CP012670">
    <property type="protein sequence ID" value="AUX19819.1"/>
    <property type="molecule type" value="Genomic_DNA"/>
</dbReference>
<proteinExistence type="inferred from homology"/>
<dbReference type="Pfam" id="PF01656">
    <property type="entry name" value="CbiA"/>
    <property type="match status" value="1"/>
</dbReference>
<name>A0A4P2PT73_SORCE</name>
<comment type="similarity">
    <text evidence="8">Belongs to the CobB/CbiA family.</text>
</comment>
<dbReference type="EC" id="6.3.5.11" evidence="8"/>
<dbReference type="AlphaFoldDB" id="A0A4P2PT73"/>
<keyword evidence="2 8" id="KW-0169">Cobalamin biosynthesis</keyword>
<organism evidence="12 13">
    <name type="scientific">Sorangium cellulosum</name>
    <name type="common">Polyangium cellulosum</name>
    <dbReference type="NCBI Taxonomy" id="56"/>
    <lineage>
        <taxon>Bacteria</taxon>
        <taxon>Pseudomonadati</taxon>
        <taxon>Myxococcota</taxon>
        <taxon>Polyangia</taxon>
        <taxon>Polyangiales</taxon>
        <taxon>Polyangiaceae</taxon>
        <taxon>Sorangium</taxon>
    </lineage>
</organism>
<dbReference type="InterPro" id="IPR011698">
    <property type="entry name" value="GATase_3"/>
</dbReference>
<evidence type="ECO:0000256" key="9">
    <source>
        <dbReference type="SAM" id="MobiDB-lite"/>
    </source>
</evidence>
<evidence type="ECO:0000259" key="11">
    <source>
        <dbReference type="Pfam" id="PF07685"/>
    </source>
</evidence>